<keyword evidence="1" id="KW-1003">Cell membrane</keyword>
<feature type="transmembrane region" description="Helical" evidence="2">
    <location>
        <begin position="541"/>
        <end position="559"/>
    </location>
</feature>
<feature type="transmembrane region" description="Helical" evidence="2">
    <location>
        <begin position="326"/>
        <end position="344"/>
    </location>
</feature>
<keyword evidence="2" id="KW-0812">Transmembrane</keyword>
<keyword evidence="1" id="KW-0997">Cell inner membrane</keyword>
<dbReference type="NCBIfam" id="TIGR02123">
    <property type="entry name" value="TRAP_fused"/>
    <property type="match status" value="1"/>
</dbReference>
<feature type="transmembrane region" description="Helical" evidence="2">
    <location>
        <begin position="279"/>
        <end position="305"/>
    </location>
</feature>
<feature type="domain" description="TRAP C4-dicarboxylate transport system permease DctM subunit" evidence="3">
    <location>
        <begin position="100"/>
        <end position="534"/>
    </location>
</feature>
<keyword evidence="1" id="KW-0813">Transport</keyword>
<dbReference type="AlphaFoldDB" id="A0A1A9EY70"/>
<dbReference type="EMBL" id="CP015839">
    <property type="protein sequence ID" value="ANG62772.1"/>
    <property type="molecule type" value="Genomic_DNA"/>
</dbReference>
<feature type="transmembrane region" description="Helical" evidence="2">
    <location>
        <begin position="83"/>
        <end position="104"/>
    </location>
</feature>
<dbReference type="Proteomes" id="UP000078070">
    <property type="component" value="Chromosome"/>
</dbReference>
<reference evidence="4 5" key="2">
    <citation type="journal article" date="2018" name="Int. J. Syst. Evol. Microbiol.">
        <title>Marinobacterium aestuarii sp. nov., a benzene-degrading marine bacterium isolated from estuary sediment.</title>
        <authorList>
            <person name="Bae S.S."/>
            <person name="Jung J."/>
            <person name="Chung D."/>
            <person name="Baek K."/>
        </authorList>
    </citation>
    <scope>NUCLEOTIDE SEQUENCE [LARGE SCALE GENOMIC DNA]</scope>
    <source>
        <strain evidence="4 5">ST58-10</strain>
    </source>
</reference>
<feature type="transmembrane region" description="Helical" evidence="2">
    <location>
        <begin position="380"/>
        <end position="405"/>
    </location>
</feature>
<comment type="subcellular location">
    <subcellularLocation>
        <location evidence="1">Cell inner membrane</location>
        <topology evidence="1">Multi-pass membrane protein</topology>
    </subcellularLocation>
</comment>
<keyword evidence="5" id="KW-1185">Reference proteome</keyword>
<name>A0A1A9EY70_9GAMM</name>
<dbReference type="PANTHER" id="PTHR43849">
    <property type="entry name" value="BLL3936 PROTEIN"/>
    <property type="match status" value="1"/>
</dbReference>
<evidence type="ECO:0000313" key="4">
    <source>
        <dbReference type="EMBL" id="ANG62772.1"/>
    </source>
</evidence>
<feature type="transmembrane region" description="Helical" evidence="2">
    <location>
        <begin position="469"/>
        <end position="498"/>
    </location>
</feature>
<organism evidence="4 5">
    <name type="scientific">Marinobacterium aestuarii</name>
    <dbReference type="NCBI Taxonomy" id="1821621"/>
    <lineage>
        <taxon>Bacteria</taxon>
        <taxon>Pseudomonadati</taxon>
        <taxon>Pseudomonadota</taxon>
        <taxon>Gammaproteobacteria</taxon>
        <taxon>Oceanospirillales</taxon>
        <taxon>Oceanospirillaceae</taxon>
        <taxon>Marinobacterium</taxon>
    </lineage>
</organism>
<dbReference type="KEGG" id="mars:A8C75_09950"/>
<dbReference type="Pfam" id="PF06808">
    <property type="entry name" value="DctM"/>
    <property type="match status" value="1"/>
</dbReference>
<feature type="transmembrane region" description="Helical" evidence="2">
    <location>
        <begin position="425"/>
        <end position="457"/>
    </location>
</feature>
<dbReference type="PANTHER" id="PTHR43849:SF2">
    <property type="entry name" value="BLL3936 PROTEIN"/>
    <property type="match status" value="1"/>
</dbReference>
<feature type="transmembrane region" description="Helical" evidence="2">
    <location>
        <begin position="111"/>
        <end position="128"/>
    </location>
</feature>
<evidence type="ECO:0000259" key="3">
    <source>
        <dbReference type="Pfam" id="PF06808"/>
    </source>
</evidence>
<protein>
    <recommendedName>
        <fullName evidence="3">TRAP C4-dicarboxylate transport system permease DctM subunit domain-containing protein</fullName>
    </recommendedName>
</protein>
<dbReference type="STRING" id="1821621.A8C75_09950"/>
<accession>A0A1A9EY70</accession>
<feature type="transmembrane region" description="Helical" evidence="2">
    <location>
        <begin position="206"/>
        <end position="236"/>
    </location>
</feature>
<dbReference type="GO" id="GO:0005886">
    <property type="term" value="C:plasma membrane"/>
    <property type="evidence" value="ECO:0007669"/>
    <property type="project" value="UniProtKB-SubCell"/>
</dbReference>
<evidence type="ECO:0000256" key="1">
    <source>
        <dbReference type="RuleBase" id="RU369079"/>
    </source>
</evidence>
<keyword evidence="2" id="KW-1133">Transmembrane helix</keyword>
<proteinExistence type="predicted"/>
<dbReference type="InterPro" id="IPR010656">
    <property type="entry name" value="DctM"/>
</dbReference>
<reference evidence="5" key="1">
    <citation type="submission" date="2016-05" db="EMBL/GenBank/DDBJ databases">
        <authorList>
            <person name="Baek K."/>
            <person name="Yang S.-J."/>
        </authorList>
    </citation>
    <scope>NUCLEOTIDE SEQUENCE [LARGE SCALE GENOMIC DNA]</scope>
    <source>
        <strain evidence="5">ST58-10</strain>
    </source>
</reference>
<feature type="transmembrane region" description="Helical" evidence="2">
    <location>
        <begin position="162"/>
        <end position="185"/>
    </location>
</feature>
<gene>
    <name evidence="4" type="ORF">A8C75_09950</name>
</gene>
<feature type="transmembrane region" description="Helical" evidence="2">
    <location>
        <begin position="31"/>
        <end position="46"/>
    </location>
</feature>
<feature type="transmembrane region" description="Helical" evidence="2">
    <location>
        <begin position="510"/>
        <end position="534"/>
    </location>
</feature>
<sequence>MLRHGLFLLLATILIVGTFYTARFGIYDDTLVRVGGLALGILLLLSRPGPATTPIKLIVDIALCALLLAALARYALIAQSLETGLYFLEPIDVWLGIGALVVVLEMARRKVGLPLVLVCAIAMGYGLYGEQLGGILSHTGVSWPDMTFTLWYSFDGVFGRPLAVVVSTIIIFIIFGALLEVLGAGDVLLKLAMRSLGWLRGGSAHAAVLASALFGSVSGSAVANVVGTGVVTIPMIKRSGFSARFAGAVETAASSGGQIMPPIMGAVAFIMSDLTGIPYLQICLAALIPAALYYGSLFACISAEARRAGIERPDRDSLPRMTRHDWLMLSIFAVPLVTIVAMLMDGKSPALAGFWATVIALVLGLGINPKVRSLTTLRNAVASAASASATILVAVGAVGIIVGVMNLTGLGLRFAALAQTLSDGSLLMSLLLMALACLVMGMGMPTVPAYLIIILVMGPAVEALGVPTVAAHLFVVYFAVMSAITPPVALAAFAAASIAKANPMGISLTAVRLALIGFLVPFAFAFNPSLLLIADFSVTEFCWIMLRLGFAIWMLAAMAGRSTLWTLFSIATAVCLIMPMLSLQITALLLSLGIEVFYRIRCTANNRSLVQPDKI</sequence>
<feature type="transmembrane region" description="Helical" evidence="2">
    <location>
        <begin position="565"/>
        <end position="598"/>
    </location>
</feature>
<feature type="transmembrane region" description="Helical" evidence="2">
    <location>
        <begin position="58"/>
        <end position="77"/>
    </location>
</feature>
<dbReference type="InterPro" id="IPR011853">
    <property type="entry name" value="TRAP_DctM-Dct_fused"/>
</dbReference>
<evidence type="ECO:0000256" key="2">
    <source>
        <dbReference type="SAM" id="Phobius"/>
    </source>
</evidence>
<feature type="transmembrane region" description="Helical" evidence="2">
    <location>
        <begin position="350"/>
        <end position="368"/>
    </location>
</feature>
<dbReference type="GO" id="GO:0022857">
    <property type="term" value="F:transmembrane transporter activity"/>
    <property type="evidence" value="ECO:0007669"/>
    <property type="project" value="UniProtKB-UniRule"/>
</dbReference>
<keyword evidence="2" id="KW-0472">Membrane</keyword>
<evidence type="ECO:0000313" key="5">
    <source>
        <dbReference type="Proteomes" id="UP000078070"/>
    </source>
</evidence>
<comment type="function">
    <text evidence="1">Part of the tripartite ATP-independent periplasmic (TRAP) transport system.</text>
</comment>